<name>A0A6G3WTJ1_9ACTN</name>
<evidence type="ECO:0000313" key="1">
    <source>
        <dbReference type="EMBL" id="NEE08846.1"/>
    </source>
</evidence>
<dbReference type="GO" id="GO:0016874">
    <property type="term" value="F:ligase activity"/>
    <property type="evidence" value="ECO:0007669"/>
    <property type="project" value="UniProtKB-KW"/>
</dbReference>
<reference evidence="1" key="1">
    <citation type="submission" date="2020-01" db="EMBL/GenBank/DDBJ databases">
        <title>Insect and environment-associated Actinomycetes.</title>
        <authorList>
            <person name="Currrie C."/>
            <person name="Chevrette M."/>
            <person name="Carlson C."/>
            <person name="Stubbendieck R."/>
            <person name="Wendt-Pienkowski E."/>
        </authorList>
    </citation>
    <scope>NUCLEOTIDE SEQUENCE</scope>
    <source>
        <strain evidence="1">SID7499</strain>
    </source>
</reference>
<accession>A0A6G3WTJ1</accession>
<feature type="non-terminal residue" evidence="1">
    <location>
        <position position="37"/>
    </location>
</feature>
<dbReference type="AlphaFoldDB" id="A0A6G3WTJ1"/>
<comment type="caution">
    <text evidence="1">The sequence shown here is derived from an EMBL/GenBank/DDBJ whole genome shotgun (WGS) entry which is preliminary data.</text>
</comment>
<sequence length="37" mass="4119">MDLPVMPPVKPMLAKSVSTIPPDMSYEAKWDGFRAIV</sequence>
<proteinExistence type="predicted"/>
<protein>
    <submittedName>
        <fullName evidence="1">ATP-dependent DNA ligase</fullName>
    </submittedName>
</protein>
<dbReference type="SUPFAM" id="SSF56091">
    <property type="entry name" value="DNA ligase/mRNA capping enzyme, catalytic domain"/>
    <property type="match status" value="1"/>
</dbReference>
<gene>
    <name evidence="1" type="ORF">G3M58_20635</name>
</gene>
<organism evidence="1">
    <name type="scientific">Streptomyces sp. SID7499</name>
    <dbReference type="NCBI Taxonomy" id="2706086"/>
    <lineage>
        <taxon>Bacteria</taxon>
        <taxon>Bacillati</taxon>
        <taxon>Actinomycetota</taxon>
        <taxon>Actinomycetes</taxon>
        <taxon>Kitasatosporales</taxon>
        <taxon>Streptomycetaceae</taxon>
        <taxon>Streptomyces</taxon>
    </lineage>
</organism>
<keyword evidence="1" id="KW-0436">Ligase</keyword>
<dbReference type="EMBL" id="JAAGMN010002021">
    <property type="protein sequence ID" value="NEE08846.1"/>
    <property type="molecule type" value="Genomic_DNA"/>
</dbReference>